<keyword evidence="9" id="KW-0472">Membrane</keyword>
<feature type="transmembrane region" description="Helical" evidence="9">
    <location>
        <begin position="103"/>
        <end position="123"/>
    </location>
</feature>
<dbReference type="PANTHER" id="PTHR43065:SF10">
    <property type="entry name" value="PEROXIDE STRESS-ACTIVATED HISTIDINE KINASE MAK3"/>
    <property type="match status" value="1"/>
</dbReference>
<organism evidence="11 12">
    <name type="scientific">Paenibacillus hemerocallicola</name>
    <dbReference type="NCBI Taxonomy" id="1172614"/>
    <lineage>
        <taxon>Bacteria</taxon>
        <taxon>Bacillati</taxon>
        <taxon>Bacillota</taxon>
        <taxon>Bacilli</taxon>
        <taxon>Bacillales</taxon>
        <taxon>Paenibacillaceae</taxon>
        <taxon>Paenibacillus</taxon>
    </lineage>
</organism>
<evidence type="ECO:0000259" key="10">
    <source>
        <dbReference type="PROSITE" id="PS50109"/>
    </source>
</evidence>
<dbReference type="AlphaFoldDB" id="A0A5C4T570"/>
<dbReference type="RefSeq" id="WP_139604321.1">
    <property type="nucleotide sequence ID" value="NZ_VDCQ01000032.1"/>
</dbReference>
<evidence type="ECO:0000256" key="8">
    <source>
        <dbReference type="ARBA" id="ARBA00023012"/>
    </source>
</evidence>
<proteinExistence type="predicted"/>
<evidence type="ECO:0000256" key="3">
    <source>
        <dbReference type="ARBA" id="ARBA00022553"/>
    </source>
</evidence>
<dbReference type="GO" id="GO:0004673">
    <property type="term" value="F:protein histidine kinase activity"/>
    <property type="evidence" value="ECO:0007669"/>
    <property type="project" value="UniProtKB-EC"/>
</dbReference>
<sequence>MVLLYCTIFVSLWTLGTIMLVHNPRNAHVRWFSVFLFVTGFASFSVVLNVLLLPWMRSSASFAPENIEAVRLFTMIAWGIEYHFLPYLHLMCALVFSRIFRRGALFLFSLAAALPIVIYLVAVPPLYPELQLGHPLFRILSGVYFAAGISIYWIRYSTEKHPSYRKNSFRTSMALMVCISFLYGTDYLGMNYFYIARDGLQINGNNLWQYNFLISLVFVALFVFYSMKYGFMGIKLRIERQKLDYSMKNLTKGALILNHTIKNEIQKINYLSSRMRTAAANDDKEVMLHDLESLDRVTGHILGMMNRIKEKTDEIVLHEQEHRLSALLDYSVQTLEPILAHNRIHLSRDIQSDPVVLCDAGHIREVLGNMLGNAIDAMEPGKGKLTLSLLNDKKEVLVWVRDNGSGIPKESAAKIFDPFFTTKKGSSNYGLGLNYCYGVMQKHGGSIRLIETNPGAGTWMELRFPAKRVRTATAAAERLGQMRSGVY</sequence>
<keyword evidence="4" id="KW-0808">Transferase</keyword>
<keyword evidence="7" id="KW-0067">ATP-binding</keyword>
<dbReference type="Proteomes" id="UP000307943">
    <property type="component" value="Unassembled WGS sequence"/>
</dbReference>
<evidence type="ECO:0000256" key="9">
    <source>
        <dbReference type="SAM" id="Phobius"/>
    </source>
</evidence>
<dbReference type="EC" id="2.7.13.3" evidence="2"/>
<dbReference type="EMBL" id="VDCQ01000032">
    <property type="protein sequence ID" value="TNJ64221.1"/>
    <property type="molecule type" value="Genomic_DNA"/>
</dbReference>
<dbReference type="Gene3D" id="3.30.565.10">
    <property type="entry name" value="Histidine kinase-like ATPase, C-terminal domain"/>
    <property type="match status" value="1"/>
</dbReference>
<dbReference type="InterPro" id="IPR036890">
    <property type="entry name" value="HATPase_C_sf"/>
</dbReference>
<name>A0A5C4T570_9BACL</name>
<dbReference type="InterPro" id="IPR005467">
    <property type="entry name" value="His_kinase_dom"/>
</dbReference>
<reference evidence="11 12" key="1">
    <citation type="submission" date="2019-05" db="EMBL/GenBank/DDBJ databases">
        <title>We sequenced the genome of Paenibacillus hemerocallicola KCTC 33185 for further insight into its adaptation and study the phylogeny of Paenibacillus.</title>
        <authorList>
            <person name="Narsing Rao M.P."/>
        </authorList>
    </citation>
    <scope>NUCLEOTIDE SEQUENCE [LARGE SCALE GENOMIC DNA]</scope>
    <source>
        <strain evidence="11 12">KCTC 33185</strain>
    </source>
</reference>
<feature type="transmembrane region" description="Helical" evidence="9">
    <location>
        <begin position="174"/>
        <end position="195"/>
    </location>
</feature>
<evidence type="ECO:0000256" key="7">
    <source>
        <dbReference type="ARBA" id="ARBA00022840"/>
    </source>
</evidence>
<keyword evidence="9" id="KW-1133">Transmembrane helix</keyword>
<dbReference type="PANTHER" id="PTHR43065">
    <property type="entry name" value="SENSOR HISTIDINE KINASE"/>
    <property type="match status" value="1"/>
</dbReference>
<feature type="transmembrane region" description="Helical" evidence="9">
    <location>
        <begin position="135"/>
        <end position="154"/>
    </location>
</feature>
<evidence type="ECO:0000256" key="1">
    <source>
        <dbReference type="ARBA" id="ARBA00000085"/>
    </source>
</evidence>
<keyword evidence="6 11" id="KW-0418">Kinase</keyword>
<accession>A0A5C4T570</accession>
<feature type="domain" description="Histidine kinase" evidence="10">
    <location>
        <begin position="256"/>
        <end position="468"/>
    </location>
</feature>
<dbReference type="SUPFAM" id="SSF55874">
    <property type="entry name" value="ATPase domain of HSP90 chaperone/DNA topoisomerase II/histidine kinase"/>
    <property type="match status" value="1"/>
</dbReference>
<feature type="transmembrane region" description="Helical" evidence="9">
    <location>
        <begin position="34"/>
        <end position="55"/>
    </location>
</feature>
<dbReference type="PROSITE" id="PS50109">
    <property type="entry name" value="HIS_KIN"/>
    <property type="match status" value="1"/>
</dbReference>
<protein>
    <recommendedName>
        <fullName evidence="2">histidine kinase</fullName>
        <ecNumber evidence="2">2.7.13.3</ecNumber>
    </recommendedName>
</protein>
<evidence type="ECO:0000256" key="2">
    <source>
        <dbReference type="ARBA" id="ARBA00012438"/>
    </source>
</evidence>
<evidence type="ECO:0000256" key="6">
    <source>
        <dbReference type="ARBA" id="ARBA00022777"/>
    </source>
</evidence>
<dbReference type="InterPro" id="IPR003594">
    <property type="entry name" value="HATPase_dom"/>
</dbReference>
<keyword evidence="9" id="KW-0812">Transmembrane</keyword>
<evidence type="ECO:0000313" key="11">
    <source>
        <dbReference type="EMBL" id="TNJ64221.1"/>
    </source>
</evidence>
<comment type="catalytic activity">
    <reaction evidence="1">
        <text>ATP + protein L-histidine = ADP + protein N-phospho-L-histidine.</text>
        <dbReference type="EC" id="2.7.13.3"/>
    </reaction>
</comment>
<dbReference type="Pfam" id="PF02518">
    <property type="entry name" value="HATPase_c"/>
    <property type="match status" value="1"/>
</dbReference>
<dbReference type="SMART" id="SM00387">
    <property type="entry name" value="HATPase_c"/>
    <property type="match status" value="1"/>
</dbReference>
<dbReference type="GO" id="GO:0000160">
    <property type="term" value="P:phosphorelay signal transduction system"/>
    <property type="evidence" value="ECO:0007669"/>
    <property type="project" value="UniProtKB-KW"/>
</dbReference>
<gene>
    <name evidence="11" type="ORF">FE784_21630</name>
</gene>
<evidence type="ECO:0000313" key="12">
    <source>
        <dbReference type="Proteomes" id="UP000307943"/>
    </source>
</evidence>
<keyword evidence="12" id="KW-1185">Reference proteome</keyword>
<evidence type="ECO:0000256" key="5">
    <source>
        <dbReference type="ARBA" id="ARBA00022741"/>
    </source>
</evidence>
<feature type="transmembrane region" description="Helical" evidence="9">
    <location>
        <begin position="207"/>
        <end position="227"/>
    </location>
</feature>
<keyword evidence="3" id="KW-0597">Phosphoprotein</keyword>
<dbReference type="GO" id="GO:0005524">
    <property type="term" value="F:ATP binding"/>
    <property type="evidence" value="ECO:0007669"/>
    <property type="project" value="UniProtKB-KW"/>
</dbReference>
<feature type="transmembrane region" description="Helical" evidence="9">
    <location>
        <begin position="6"/>
        <end position="22"/>
    </location>
</feature>
<evidence type="ECO:0000256" key="4">
    <source>
        <dbReference type="ARBA" id="ARBA00022679"/>
    </source>
</evidence>
<keyword evidence="5" id="KW-0547">Nucleotide-binding</keyword>
<dbReference type="PRINTS" id="PR00344">
    <property type="entry name" value="BCTRLSENSOR"/>
</dbReference>
<dbReference type="OrthoDB" id="9121833at2"/>
<keyword evidence="8" id="KW-0902">Two-component regulatory system</keyword>
<comment type="caution">
    <text evidence="11">The sequence shown here is derived from an EMBL/GenBank/DDBJ whole genome shotgun (WGS) entry which is preliminary data.</text>
</comment>
<dbReference type="InterPro" id="IPR004358">
    <property type="entry name" value="Sig_transdc_His_kin-like_C"/>
</dbReference>